<evidence type="ECO:0000313" key="7">
    <source>
        <dbReference type="EMBL" id="MDH2050515.1"/>
    </source>
</evidence>
<evidence type="ECO:0000259" key="6">
    <source>
        <dbReference type="Pfam" id="PF08281"/>
    </source>
</evidence>
<evidence type="ECO:0000256" key="3">
    <source>
        <dbReference type="ARBA" id="ARBA00023082"/>
    </source>
</evidence>
<dbReference type="Gene3D" id="1.10.10.10">
    <property type="entry name" value="Winged helix-like DNA-binding domain superfamily/Winged helix DNA-binding domain"/>
    <property type="match status" value="1"/>
</dbReference>
<dbReference type="Gene3D" id="1.10.1740.10">
    <property type="match status" value="1"/>
</dbReference>
<dbReference type="Pfam" id="PF08281">
    <property type="entry name" value="Sigma70_r4_2"/>
    <property type="match status" value="1"/>
</dbReference>
<comment type="caution">
    <text evidence="7">The sequence shown here is derived from an EMBL/GenBank/DDBJ whole genome shotgun (WGS) entry which is preliminary data.</text>
</comment>
<comment type="similarity">
    <text evidence="1">Belongs to the sigma-70 factor family. ECF subfamily.</text>
</comment>
<dbReference type="PANTHER" id="PTHR43133">
    <property type="entry name" value="RNA POLYMERASE ECF-TYPE SIGMA FACTO"/>
    <property type="match status" value="1"/>
</dbReference>
<evidence type="ECO:0000313" key="8">
    <source>
        <dbReference type="Proteomes" id="UP001161276"/>
    </source>
</evidence>
<feature type="domain" description="RNA polymerase sigma factor 70 region 4 type 2" evidence="6">
    <location>
        <begin position="107"/>
        <end position="159"/>
    </location>
</feature>
<organism evidence="7 8">
    <name type="scientific">Achromobacter marplatensis</name>
    <dbReference type="NCBI Taxonomy" id="470868"/>
    <lineage>
        <taxon>Bacteria</taxon>
        <taxon>Pseudomonadati</taxon>
        <taxon>Pseudomonadota</taxon>
        <taxon>Betaproteobacteria</taxon>
        <taxon>Burkholderiales</taxon>
        <taxon>Alcaligenaceae</taxon>
        <taxon>Achromobacter</taxon>
    </lineage>
</organism>
<dbReference type="NCBIfam" id="TIGR02937">
    <property type="entry name" value="sigma70-ECF"/>
    <property type="match status" value="1"/>
</dbReference>
<dbReference type="InterPro" id="IPR013325">
    <property type="entry name" value="RNA_pol_sigma_r2"/>
</dbReference>
<evidence type="ECO:0000256" key="2">
    <source>
        <dbReference type="ARBA" id="ARBA00023015"/>
    </source>
</evidence>
<accession>A0AA42W8C0</accession>
<dbReference type="GO" id="GO:0006352">
    <property type="term" value="P:DNA-templated transcription initiation"/>
    <property type="evidence" value="ECO:0007669"/>
    <property type="project" value="InterPro"/>
</dbReference>
<dbReference type="InterPro" id="IPR014284">
    <property type="entry name" value="RNA_pol_sigma-70_dom"/>
</dbReference>
<evidence type="ECO:0000256" key="1">
    <source>
        <dbReference type="ARBA" id="ARBA00010641"/>
    </source>
</evidence>
<dbReference type="GO" id="GO:0003677">
    <property type="term" value="F:DNA binding"/>
    <property type="evidence" value="ECO:0007669"/>
    <property type="project" value="InterPro"/>
</dbReference>
<keyword evidence="4" id="KW-0804">Transcription</keyword>
<keyword evidence="3" id="KW-0731">Sigma factor</keyword>
<dbReference type="InterPro" id="IPR036388">
    <property type="entry name" value="WH-like_DNA-bd_sf"/>
</dbReference>
<feature type="domain" description="RNA polymerase sigma-70 region 2" evidence="5">
    <location>
        <begin position="12"/>
        <end position="76"/>
    </location>
</feature>
<dbReference type="EMBL" id="JAOCKG010000003">
    <property type="protein sequence ID" value="MDH2050515.1"/>
    <property type="molecule type" value="Genomic_DNA"/>
</dbReference>
<name>A0AA42W8C0_9BURK</name>
<dbReference type="PANTHER" id="PTHR43133:SF63">
    <property type="entry name" value="RNA POLYMERASE SIGMA FACTOR FECI-RELATED"/>
    <property type="match status" value="1"/>
</dbReference>
<keyword evidence="2" id="KW-0805">Transcription regulation</keyword>
<dbReference type="InterPro" id="IPR039425">
    <property type="entry name" value="RNA_pol_sigma-70-like"/>
</dbReference>
<dbReference type="Pfam" id="PF04542">
    <property type="entry name" value="Sigma70_r2"/>
    <property type="match status" value="1"/>
</dbReference>
<dbReference type="SUPFAM" id="SSF88659">
    <property type="entry name" value="Sigma3 and sigma4 domains of RNA polymerase sigma factors"/>
    <property type="match status" value="1"/>
</dbReference>
<dbReference type="InterPro" id="IPR013249">
    <property type="entry name" value="RNA_pol_sigma70_r4_t2"/>
</dbReference>
<evidence type="ECO:0000259" key="5">
    <source>
        <dbReference type="Pfam" id="PF04542"/>
    </source>
</evidence>
<dbReference type="InterPro" id="IPR007627">
    <property type="entry name" value="RNA_pol_sigma70_r2"/>
</dbReference>
<dbReference type="Proteomes" id="UP001161276">
    <property type="component" value="Unassembled WGS sequence"/>
</dbReference>
<gene>
    <name evidence="7" type="ORF">N5K24_08905</name>
</gene>
<dbReference type="AlphaFoldDB" id="A0AA42W8C0"/>
<dbReference type="SUPFAM" id="SSF88946">
    <property type="entry name" value="Sigma2 domain of RNA polymerase sigma factors"/>
    <property type="match status" value="1"/>
</dbReference>
<dbReference type="InterPro" id="IPR013324">
    <property type="entry name" value="RNA_pol_sigma_r3/r4-like"/>
</dbReference>
<dbReference type="RefSeq" id="WP_280026477.1">
    <property type="nucleotide sequence ID" value="NZ_JAOCKG010000003.1"/>
</dbReference>
<proteinExistence type="inferred from homology"/>
<dbReference type="GO" id="GO:0016987">
    <property type="term" value="F:sigma factor activity"/>
    <property type="evidence" value="ECO:0007669"/>
    <property type="project" value="UniProtKB-KW"/>
</dbReference>
<sequence>MRTPRLIRPVLERYYQELIGFFTRALRCRDNASDVVQESYARVLGMELRAGLLAEPRALLYRVGKNLIIDEARRKRAEQAMLDTLAVVSPAIAPGADRVVSARQEAERLLARLAVMPRKRREVFLMVRVYGHTHAETAQHLDLSIAAVEKHVVRAVLDCAAWQEGADRASP</sequence>
<protein>
    <submittedName>
        <fullName evidence="7">Sigma-70 family RNA polymerase sigma factor</fullName>
    </submittedName>
</protein>
<evidence type="ECO:0000256" key="4">
    <source>
        <dbReference type="ARBA" id="ARBA00023163"/>
    </source>
</evidence>
<reference evidence="7" key="1">
    <citation type="submission" date="2022-09" db="EMBL/GenBank/DDBJ databases">
        <title>Intensive care unit water sources are persistently colonized with multi-drug resistant bacteria and are the site of extensive horizontal gene transfer of antibiotic resistance genes.</title>
        <authorList>
            <person name="Diorio-Toth L."/>
        </authorList>
    </citation>
    <scope>NUCLEOTIDE SEQUENCE</scope>
    <source>
        <strain evidence="7">GD03676</strain>
    </source>
</reference>